<reference evidence="3" key="1">
    <citation type="journal article" date="2019" name="Int. J. Syst. Evol. Microbiol.">
        <title>The Global Catalogue of Microorganisms (GCM) 10K type strain sequencing project: providing services to taxonomists for standard genome sequencing and annotation.</title>
        <authorList>
            <consortium name="The Broad Institute Genomics Platform"/>
            <consortium name="The Broad Institute Genome Sequencing Center for Infectious Disease"/>
            <person name="Wu L."/>
            <person name="Ma J."/>
        </authorList>
    </citation>
    <scope>NUCLEOTIDE SEQUENCE [LARGE SCALE GENOMIC DNA]</scope>
    <source>
        <strain evidence="3">NBRC 111980</strain>
    </source>
</reference>
<keyword evidence="1" id="KW-0732">Signal</keyword>
<feature type="chain" id="PRO_5046024308" description="Copper resistance protein" evidence="1">
    <location>
        <begin position="31"/>
        <end position="134"/>
    </location>
</feature>
<dbReference type="EMBL" id="BSOB01000062">
    <property type="protein sequence ID" value="GLQ95511.1"/>
    <property type="molecule type" value="Genomic_DNA"/>
</dbReference>
<evidence type="ECO:0000313" key="2">
    <source>
        <dbReference type="EMBL" id="GLQ95511.1"/>
    </source>
</evidence>
<accession>A0ABQ5XYA7</accession>
<feature type="signal peptide" evidence="1">
    <location>
        <begin position="1"/>
        <end position="30"/>
    </location>
</feature>
<gene>
    <name evidence="2" type="ORF">GCM10007901_44660</name>
</gene>
<proteinExistence type="predicted"/>
<dbReference type="Proteomes" id="UP001156670">
    <property type="component" value="Unassembled WGS sequence"/>
</dbReference>
<organism evidence="2 3">
    <name type="scientific">Dyella acidisoli</name>
    <dbReference type="NCBI Taxonomy" id="1867834"/>
    <lineage>
        <taxon>Bacteria</taxon>
        <taxon>Pseudomonadati</taxon>
        <taxon>Pseudomonadota</taxon>
        <taxon>Gammaproteobacteria</taxon>
        <taxon>Lysobacterales</taxon>
        <taxon>Rhodanobacteraceae</taxon>
        <taxon>Dyella</taxon>
    </lineage>
</organism>
<keyword evidence="3" id="KW-1185">Reference proteome</keyword>
<dbReference type="PROSITE" id="PS51257">
    <property type="entry name" value="PROKAR_LIPOPROTEIN"/>
    <property type="match status" value="1"/>
</dbReference>
<sequence length="134" mass="14780">MRIPLRRRHRRILWIGVALFCLLFQQVAMAAYACSLPETQRTMALTGTCADMAANQAHGLTHTQNDPRCAEHCAPHQTAQSDARVPTVPPLTLPFLSPLALGTVAIVPEQIALPDPVQQRPQPPPMLRFCTLLI</sequence>
<evidence type="ECO:0008006" key="4">
    <source>
        <dbReference type="Google" id="ProtNLM"/>
    </source>
</evidence>
<name>A0ABQ5XYA7_9GAMM</name>
<dbReference type="RefSeq" id="WP_284323201.1">
    <property type="nucleotide sequence ID" value="NZ_BSOB01000062.1"/>
</dbReference>
<protein>
    <recommendedName>
        <fullName evidence="4">Copper resistance protein</fullName>
    </recommendedName>
</protein>
<evidence type="ECO:0000313" key="3">
    <source>
        <dbReference type="Proteomes" id="UP001156670"/>
    </source>
</evidence>
<comment type="caution">
    <text evidence="2">The sequence shown here is derived from an EMBL/GenBank/DDBJ whole genome shotgun (WGS) entry which is preliminary data.</text>
</comment>
<evidence type="ECO:0000256" key="1">
    <source>
        <dbReference type="SAM" id="SignalP"/>
    </source>
</evidence>